<accession>A0A0N4ZRV6</accession>
<dbReference type="GO" id="GO:0005789">
    <property type="term" value="C:endoplasmic reticulum membrane"/>
    <property type="evidence" value="ECO:0007669"/>
    <property type="project" value="UniProtKB-SubCell"/>
</dbReference>
<dbReference type="WBParaSite" id="PTRK_0001123900.1">
    <property type="protein sequence ID" value="PTRK_0001123900.1"/>
    <property type="gene ID" value="PTRK_0001123900"/>
</dbReference>
<keyword evidence="8 10" id="KW-0472">Membrane</keyword>
<organism evidence="11 12">
    <name type="scientific">Parastrongyloides trichosuri</name>
    <name type="common">Possum-specific nematode worm</name>
    <dbReference type="NCBI Taxonomy" id="131310"/>
    <lineage>
        <taxon>Eukaryota</taxon>
        <taxon>Metazoa</taxon>
        <taxon>Ecdysozoa</taxon>
        <taxon>Nematoda</taxon>
        <taxon>Chromadorea</taxon>
        <taxon>Rhabditida</taxon>
        <taxon>Tylenchina</taxon>
        <taxon>Panagrolaimomorpha</taxon>
        <taxon>Strongyloidoidea</taxon>
        <taxon>Strongyloididae</taxon>
        <taxon>Parastrongyloides</taxon>
    </lineage>
</organism>
<evidence type="ECO:0000256" key="10">
    <source>
        <dbReference type="RuleBase" id="RU366056"/>
    </source>
</evidence>
<reference evidence="12" key="1">
    <citation type="submission" date="2017-02" db="UniProtKB">
        <authorList>
            <consortium name="WormBaseParasite"/>
        </authorList>
    </citation>
    <scope>IDENTIFICATION</scope>
</reference>
<keyword evidence="5 10" id="KW-0812">Transmembrane</keyword>
<keyword evidence="7 10" id="KW-1133">Transmembrane helix</keyword>
<comment type="pathway">
    <text evidence="2 10">Glycolipid biosynthesis; glycosylphosphatidylinositol-anchor biosynthesis.</text>
</comment>
<evidence type="ECO:0000256" key="4">
    <source>
        <dbReference type="ARBA" id="ARBA00022502"/>
    </source>
</evidence>
<protein>
    <recommendedName>
        <fullName evidence="10">Phosphatidylinositol-glycan biosynthesis class X protein</fullName>
    </recommendedName>
</protein>
<evidence type="ECO:0000256" key="9">
    <source>
        <dbReference type="ARBA" id="ARBA00023180"/>
    </source>
</evidence>
<keyword evidence="4 10" id="KW-0337">GPI-anchor biosynthesis</keyword>
<name>A0A0N4ZRV6_PARTI</name>
<keyword evidence="6 10" id="KW-0256">Endoplasmic reticulum</keyword>
<evidence type="ECO:0000256" key="3">
    <source>
        <dbReference type="ARBA" id="ARBA00010345"/>
    </source>
</evidence>
<comment type="subcellular location">
    <subcellularLocation>
        <location evidence="1 10">Endoplasmic reticulum membrane</location>
        <topology evidence="1 10">Single-pass membrane protein</topology>
    </subcellularLocation>
</comment>
<dbReference type="Proteomes" id="UP000038045">
    <property type="component" value="Unplaced"/>
</dbReference>
<comment type="function">
    <text evidence="10">Stabilizing subunit of the glycosylphosphatidylinositol-mannosyltransferase I complex which catalyzes the transfer of the first mannose, via an alpha-1,4 bond from a dolichol-phosphate-mannose (Dol-P-Man) to the glucosaminyl acyl phosphatidylinositol (GlcN-(acyl)PI) intermediate to generate alpha-D-Man-(1-&gt;4)-alpha-D-GlcN-(1-&gt;6)-(1-radyl,2-acyl-sn-glycero-3-phospho)-2-acyl-inositol and participates in the sixth step of the glycosylphosphatidylinositol-anchor biosynthesis. Probably acts by stabilizing the mannosyltransferase PIGM.</text>
</comment>
<dbReference type="AlphaFoldDB" id="A0A0N4ZRV6"/>
<proteinExistence type="inferred from homology"/>
<comment type="similarity">
    <text evidence="3 10">Belongs to the PIGX family.</text>
</comment>
<dbReference type="UniPathway" id="UPA00196"/>
<evidence type="ECO:0000256" key="2">
    <source>
        <dbReference type="ARBA" id="ARBA00004687"/>
    </source>
</evidence>
<dbReference type="Pfam" id="PF08320">
    <property type="entry name" value="PIG-X"/>
    <property type="match status" value="1"/>
</dbReference>
<sequence>MDPRLTLFYNSLNFSTSSFEINEETIFEKNDQIGRRKFVRGKKLTKNTGVKNKVIKKKTNRKRKTDANIKITIEIEQTVDNEEYFGTFAPPLVSSTPRPGDKYSVEKIRCDEDSFKLSPITVEEILFDENNVYYDNSDLTYLNESTENYSCMDPFNINMDITDGATLVFEYKDDYQYIYRKLTEDNLEFLGNRFFPYYKLTSFKEKKALMQKLLNEKNEGMYEETSPIKKLKSLLKTGERIGPKSSVNIHCNIETKCSWLENIKEKRSILDVSGEGMYRKLVVKYEITSTERFNDCQAAYKIILPKEVYIDIDKLELIQIKHKTGHYSNNEIENPAHLGNETIFYAYPIKTFKSSFVYNDKLEIDIKIRHFPPKSNSRSSNPKITFESPQIYMYCPDDSRIVKEINCEKYTKQAPCNSTSDIRCKFIKIPIARHTFVIDGISGNKEFSLYINGITAFTITMSLLYILKISLK</sequence>
<keyword evidence="9" id="KW-0325">Glycoprotein</keyword>
<evidence type="ECO:0000313" key="11">
    <source>
        <dbReference type="Proteomes" id="UP000038045"/>
    </source>
</evidence>
<dbReference type="InterPro" id="IPR013233">
    <property type="entry name" value="PIG-X/PBN1"/>
</dbReference>
<dbReference type="STRING" id="131310.A0A0N4ZRV6"/>
<evidence type="ECO:0000256" key="8">
    <source>
        <dbReference type="ARBA" id="ARBA00023136"/>
    </source>
</evidence>
<evidence type="ECO:0000313" key="12">
    <source>
        <dbReference type="WBParaSite" id="PTRK_0001123900.1"/>
    </source>
</evidence>
<evidence type="ECO:0000256" key="7">
    <source>
        <dbReference type="ARBA" id="ARBA00022989"/>
    </source>
</evidence>
<dbReference type="GO" id="GO:0006506">
    <property type="term" value="P:GPI anchor biosynthetic process"/>
    <property type="evidence" value="ECO:0007669"/>
    <property type="project" value="UniProtKB-UniPathway"/>
</dbReference>
<evidence type="ECO:0000256" key="5">
    <source>
        <dbReference type="ARBA" id="ARBA00022692"/>
    </source>
</evidence>
<feature type="transmembrane region" description="Helical" evidence="10">
    <location>
        <begin position="447"/>
        <end position="467"/>
    </location>
</feature>
<evidence type="ECO:0000256" key="1">
    <source>
        <dbReference type="ARBA" id="ARBA00004389"/>
    </source>
</evidence>
<evidence type="ECO:0000256" key="6">
    <source>
        <dbReference type="ARBA" id="ARBA00022824"/>
    </source>
</evidence>
<keyword evidence="11" id="KW-1185">Reference proteome</keyword>